<protein>
    <submittedName>
        <fullName evidence="2">Uncharacterized protein</fullName>
    </submittedName>
</protein>
<dbReference type="WBParaSite" id="nRc.2.0.1.t09150-RA">
    <property type="protein sequence ID" value="nRc.2.0.1.t09150-RA"/>
    <property type="gene ID" value="nRc.2.0.1.g09150"/>
</dbReference>
<accession>A0A915I5L9</accession>
<evidence type="ECO:0000313" key="2">
    <source>
        <dbReference type="WBParaSite" id="nRc.2.0.1.t09150-RA"/>
    </source>
</evidence>
<organism evidence="1 2">
    <name type="scientific">Romanomermis culicivorax</name>
    <name type="common">Nematode worm</name>
    <dbReference type="NCBI Taxonomy" id="13658"/>
    <lineage>
        <taxon>Eukaryota</taxon>
        <taxon>Metazoa</taxon>
        <taxon>Ecdysozoa</taxon>
        <taxon>Nematoda</taxon>
        <taxon>Enoplea</taxon>
        <taxon>Dorylaimia</taxon>
        <taxon>Mermithida</taxon>
        <taxon>Mermithoidea</taxon>
        <taxon>Mermithidae</taxon>
        <taxon>Romanomermis</taxon>
    </lineage>
</organism>
<dbReference type="AlphaFoldDB" id="A0A915I5L9"/>
<dbReference type="Proteomes" id="UP000887565">
    <property type="component" value="Unplaced"/>
</dbReference>
<sequence>MDDVFLTLEANRADTADSDLLSREPIYPRSTTGGIYTMIKIITQATLYLRPHLASVGAEGKTSSGVGLRHEPALAAIPFSVIFETKIPASFSLNGVEPRPPAMLKPRTDMEKSLSVFQAF</sequence>
<proteinExistence type="predicted"/>
<keyword evidence="1" id="KW-1185">Reference proteome</keyword>
<reference evidence="2" key="1">
    <citation type="submission" date="2022-11" db="UniProtKB">
        <authorList>
            <consortium name="WormBaseParasite"/>
        </authorList>
    </citation>
    <scope>IDENTIFICATION</scope>
</reference>
<evidence type="ECO:0000313" key="1">
    <source>
        <dbReference type="Proteomes" id="UP000887565"/>
    </source>
</evidence>
<name>A0A915I5L9_ROMCU</name>